<dbReference type="GO" id="GO:0003910">
    <property type="term" value="F:DNA ligase (ATP) activity"/>
    <property type="evidence" value="ECO:0007669"/>
    <property type="project" value="InterPro"/>
</dbReference>
<dbReference type="EMBL" id="GG738864">
    <property type="protein sequence ID" value="EFC45120.1"/>
    <property type="molecule type" value="Genomic_DNA"/>
</dbReference>
<dbReference type="GO" id="GO:0006310">
    <property type="term" value="P:DNA recombination"/>
    <property type="evidence" value="ECO:0007669"/>
    <property type="project" value="InterPro"/>
</dbReference>
<keyword evidence="5" id="KW-1185">Reference proteome</keyword>
<sequence>MSQDEEQIPCPLDFSFKSSLLIQKFETEHCKQLRELTLVVIGAFRKQSDNMSNNFTKFMVACLDKSSGKYFSVCMVGTGFTQELREDLSSRLSQLIIPEPLENYVFNKDQMAEVWFRPVTIFEIQVADICLSGIHKAGFGVFKEGSGLGLRFPRFVKERKFMKPEDITTVDELIKLYKIMNNYY</sequence>
<dbReference type="OrthoDB" id="206088at2759"/>
<evidence type="ECO:0000313" key="4">
    <source>
        <dbReference type="EMBL" id="EFC45120.1"/>
    </source>
</evidence>
<dbReference type="Pfam" id="PF04679">
    <property type="entry name" value="DNA_ligase_A_C"/>
    <property type="match status" value="1"/>
</dbReference>
<evidence type="ECO:0000259" key="3">
    <source>
        <dbReference type="Pfam" id="PF04679"/>
    </source>
</evidence>
<feature type="domain" description="DNA ligase ATP-dependent C-terminal" evidence="3">
    <location>
        <begin position="53"/>
        <end position="160"/>
    </location>
</feature>
<evidence type="ECO:0000256" key="2">
    <source>
        <dbReference type="ARBA" id="ARBA00022598"/>
    </source>
</evidence>
<dbReference type="Proteomes" id="UP000006671">
    <property type="component" value="Unassembled WGS sequence"/>
</dbReference>
<dbReference type="STRING" id="5762.D2VDC5"/>
<dbReference type="eggNOG" id="KOG0967">
    <property type="taxonomic scope" value="Eukaryota"/>
</dbReference>
<evidence type="ECO:0000313" key="5">
    <source>
        <dbReference type="Proteomes" id="UP000006671"/>
    </source>
</evidence>
<dbReference type="InterPro" id="IPR050191">
    <property type="entry name" value="ATP-dep_DNA_ligase"/>
</dbReference>
<reference evidence="4 5" key="1">
    <citation type="journal article" date="2010" name="Cell">
        <title>The genome of Naegleria gruberi illuminates early eukaryotic versatility.</title>
        <authorList>
            <person name="Fritz-Laylin L.K."/>
            <person name="Prochnik S.E."/>
            <person name="Ginger M.L."/>
            <person name="Dacks J.B."/>
            <person name="Carpenter M.L."/>
            <person name="Field M.C."/>
            <person name="Kuo A."/>
            <person name="Paredez A."/>
            <person name="Chapman J."/>
            <person name="Pham J."/>
            <person name="Shu S."/>
            <person name="Neupane R."/>
            <person name="Cipriano M."/>
            <person name="Mancuso J."/>
            <person name="Tu H."/>
            <person name="Salamov A."/>
            <person name="Lindquist E."/>
            <person name="Shapiro H."/>
            <person name="Lucas S."/>
            <person name="Grigoriev I.V."/>
            <person name="Cande W.Z."/>
            <person name="Fulton C."/>
            <person name="Rokhsar D.S."/>
            <person name="Dawson S.C."/>
        </authorList>
    </citation>
    <scope>NUCLEOTIDE SEQUENCE [LARGE SCALE GENOMIC DNA]</scope>
    <source>
        <strain evidence="4 5">NEG-M</strain>
    </source>
</reference>
<dbReference type="VEuPathDB" id="AmoebaDB:NAEGRDRAFT_66795"/>
<dbReference type="RefSeq" id="XP_002677864.1">
    <property type="nucleotide sequence ID" value="XM_002677818.1"/>
</dbReference>
<organism evidence="5">
    <name type="scientific">Naegleria gruberi</name>
    <name type="common">Amoeba</name>
    <dbReference type="NCBI Taxonomy" id="5762"/>
    <lineage>
        <taxon>Eukaryota</taxon>
        <taxon>Discoba</taxon>
        <taxon>Heterolobosea</taxon>
        <taxon>Tetramitia</taxon>
        <taxon>Eutetramitia</taxon>
        <taxon>Vahlkampfiidae</taxon>
        <taxon>Naegleria</taxon>
    </lineage>
</organism>
<keyword evidence="2" id="KW-0436">Ligase</keyword>
<dbReference type="InterPro" id="IPR012340">
    <property type="entry name" value="NA-bd_OB-fold"/>
</dbReference>
<dbReference type="Gene3D" id="2.40.50.140">
    <property type="entry name" value="Nucleic acid-binding proteins"/>
    <property type="match status" value="1"/>
</dbReference>
<dbReference type="GeneID" id="8857068"/>
<dbReference type="InParanoid" id="D2VDC5"/>
<gene>
    <name evidence="4" type="ORF">NAEGRDRAFT_66795</name>
</gene>
<comment type="similarity">
    <text evidence="1">Belongs to the ATP-dependent DNA ligase family.</text>
</comment>
<dbReference type="KEGG" id="ngr:NAEGRDRAFT_66795"/>
<dbReference type="AlphaFoldDB" id="D2VDC5"/>
<dbReference type="PANTHER" id="PTHR45674:SF4">
    <property type="entry name" value="DNA LIGASE 1"/>
    <property type="match status" value="1"/>
</dbReference>
<dbReference type="InterPro" id="IPR012309">
    <property type="entry name" value="DNA_ligase_ATP-dep_C"/>
</dbReference>
<protein>
    <submittedName>
        <fullName evidence="4">Predicted protein</fullName>
    </submittedName>
</protein>
<dbReference type="GO" id="GO:0006281">
    <property type="term" value="P:DNA repair"/>
    <property type="evidence" value="ECO:0007669"/>
    <property type="project" value="InterPro"/>
</dbReference>
<evidence type="ECO:0000256" key="1">
    <source>
        <dbReference type="ARBA" id="ARBA00007572"/>
    </source>
</evidence>
<proteinExistence type="inferred from homology"/>
<dbReference type="SUPFAM" id="SSF50249">
    <property type="entry name" value="Nucleic acid-binding proteins"/>
    <property type="match status" value="1"/>
</dbReference>
<dbReference type="GO" id="GO:0006273">
    <property type="term" value="P:lagging strand elongation"/>
    <property type="evidence" value="ECO:0007669"/>
    <property type="project" value="TreeGrafter"/>
</dbReference>
<name>D2VDC5_NAEGR</name>
<dbReference type="PANTHER" id="PTHR45674">
    <property type="entry name" value="DNA LIGASE 1/3 FAMILY MEMBER"/>
    <property type="match status" value="1"/>
</dbReference>
<accession>D2VDC5</accession>